<dbReference type="AlphaFoldDB" id="A0A0N5A4F1"/>
<name>A0A0N5A4F1_PARTI</name>
<accession>A0A0N5A4F1</accession>
<protein>
    <submittedName>
        <fullName evidence="2">Uncharacterized protein</fullName>
    </submittedName>
</protein>
<dbReference type="Proteomes" id="UP000038045">
    <property type="component" value="Unplaced"/>
</dbReference>
<proteinExistence type="predicted"/>
<keyword evidence="1" id="KW-1185">Reference proteome</keyword>
<evidence type="ECO:0000313" key="1">
    <source>
        <dbReference type="Proteomes" id="UP000038045"/>
    </source>
</evidence>
<organism evidence="1 2">
    <name type="scientific">Parastrongyloides trichosuri</name>
    <name type="common">Possum-specific nematode worm</name>
    <dbReference type="NCBI Taxonomy" id="131310"/>
    <lineage>
        <taxon>Eukaryota</taxon>
        <taxon>Metazoa</taxon>
        <taxon>Ecdysozoa</taxon>
        <taxon>Nematoda</taxon>
        <taxon>Chromadorea</taxon>
        <taxon>Rhabditida</taxon>
        <taxon>Tylenchina</taxon>
        <taxon>Panagrolaimomorpha</taxon>
        <taxon>Strongyloidoidea</taxon>
        <taxon>Strongyloididae</taxon>
        <taxon>Parastrongyloides</taxon>
    </lineage>
</organism>
<reference evidence="2" key="1">
    <citation type="submission" date="2017-02" db="UniProtKB">
        <authorList>
            <consortium name="WormBaseParasite"/>
        </authorList>
    </citation>
    <scope>IDENTIFICATION</scope>
</reference>
<evidence type="ECO:0000313" key="2">
    <source>
        <dbReference type="WBParaSite" id="PTRK_0001650900.1"/>
    </source>
</evidence>
<sequence>MSNLQIFKKCLNKETFKAINLISNRKEPIRNIELERKLKHGIKLLEDNDVQLYFNQITINYFVTSFENSFKMFLPLQLRFVLLQFLAQIINVFYKNSSYKFGNYKFETIFKVHSIDPRFGSQYEYNDYPLIQDKIYKISKKFYTQKLIDSIMSSKFKQKNIFNELTEHISKTGKRMIQNVENFISILQ</sequence>
<dbReference type="WBParaSite" id="PTRK_0001650900.1">
    <property type="protein sequence ID" value="PTRK_0001650900.1"/>
    <property type="gene ID" value="PTRK_0001650900"/>
</dbReference>